<dbReference type="EMBL" id="JANJQO010001045">
    <property type="protein sequence ID" value="KAJ2972998.1"/>
    <property type="molecule type" value="Genomic_DNA"/>
</dbReference>
<organism evidence="1 2">
    <name type="scientific">Zarea fungicola</name>
    <dbReference type="NCBI Taxonomy" id="93591"/>
    <lineage>
        <taxon>Eukaryota</taxon>
        <taxon>Fungi</taxon>
        <taxon>Dikarya</taxon>
        <taxon>Ascomycota</taxon>
        <taxon>Pezizomycotina</taxon>
        <taxon>Sordariomycetes</taxon>
        <taxon>Hypocreomycetidae</taxon>
        <taxon>Hypocreales</taxon>
        <taxon>Cordycipitaceae</taxon>
        <taxon>Zarea</taxon>
    </lineage>
</organism>
<evidence type="ECO:0000313" key="2">
    <source>
        <dbReference type="Proteomes" id="UP001143910"/>
    </source>
</evidence>
<accession>A0ACC1N2J2</accession>
<keyword evidence="2" id="KW-1185">Reference proteome</keyword>
<protein>
    <submittedName>
        <fullName evidence="1">Uncharacterized protein</fullName>
    </submittedName>
</protein>
<reference evidence="1" key="1">
    <citation type="submission" date="2022-08" db="EMBL/GenBank/DDBJ databases">
        <title>Genome Sequence of Lecanicillium fungicola.</title>
        <authorList>
            <person name="Buettner E."/>
        </authorList>
    </citation>
    <scope>NUCLEOTIDE SEQUENCE</scope>
    <source>
        <strain evidence="1">Babe33</strain>
    </source>
</reference>
<comment type="caution">
    <text evidence="1">The sequence shown here is derived from an EMBL/GenBank/DDBJ whole genome shotgun (WGS) entry which is preliminary data.</text>
</comment>
<name>A0ACC1N2J2_9HYPO</name>
<proteinExistence type="predicted"/>
<evidence type="ECO:0000313" key="1">
    <source>
        <dbReference type="EMBL" id="KAJ2972998.1"/>
    </source>
</evidence>
<gene>
    <name evidence="1" type="ORF">NQ176_g6847</name>
</gene>
<dbReference type="Proteomes" id="UP001143910">
    <property type="component" value="Unassembled WGS sequence"/>
</dbReference>
<sequence>MASSKDDQATVACVNLMAEQDVEFYGFHLARTYYGDQDLWLAFKDKFDDQVEQGAAAVPAASARVMDRLRAKFLFRFADDKAYDGHTPQEVAAAFQIFEDEDDEGEDVTVEDMTLDDDNEESEDEDENEDAQSNPEDGGPGIVRSLCLMVNKESMRSQNEATPYVVAVDAMLHTGVDLGYPGYFKVAISALMPHLYAAVARHSLEDVAAAVDQDGIWRRMPSPDAQ</sequence>